<organism evidence="1 2">
    <name type="scientific">Deinococcus hopiensis KR-140</name>
    <dbReference type="NCBI Taxonomy" id="695939"/>
    <lineage>
        <taxon>Bacteria</taxon>
        <taxon>Thermotogati</taxon>
        <taxon>Deinococcota</taxon>
        <taxon>Deinococci</taxon>
        <taxon>Deinococcales</taxon>
        <taxon>Deinococcaceae</taxon>
        <taxon>Deinococcus</taxon>
    </lineage>
</organism>
<evidence type="ECO:0000313" key="2">
    <source>
        <dbReference type="Proteomes" id="UP000192582"/>
    </source>
</evidence>
<dbReference type="RefSeq" id="WP_139806748.1">
    <property type="nucleotide sequence ID" value="NZ_FWWU01000008.1"/>
</dbReference>
<accession>A0A1W1UZI3</accession>
<dbReference type="OrthoDB" id="67832at2"/>
<proteinExistence type="predicted"/>
<reference evidence="1 2" key="1">
    <citation type="submission" date="2017-04" db="EMBL/GenBank/DDBJ databases">
        <authorList>
            <person name="Afonso C.L."/>
            <person name="Miller P.J."/>
            <person name="Scott M.A."/>
            <person name="Spackman E."/>
            <person name="Goraichik I."/>
            <person name="Dimitrov K.M."/>
            <person name="Suarez D.L."/>
            <person name="Swayne D.E."/>
        </authorList>
    </citation>
    <scope>NUCLEOTIDE SEQUENCE [LARGE SCALE GENOMIC DNA]</scope>
    <source>
        <strain evidence="1 2">KR-140</strain>
    </source>
</reference>
<protein>
    <recommendedName>
        <fullName evidence="3">Nucleotidyltransferase</fullName>
    </recommendedName>
</protein>
<dbReference type="EMBL" id="FWWU01000008">
    <property type="protein sequence ID" value="SMB86161.1"/>
    <property type="molecule type" value="Genomic_DNA"/>
</dbReference>
<gene>
    <name evidence="1" type="ORF">SAMN00790413_03712</name>
</gene>
<name>A0A1W1UZI3_9DEIO</name>
<evidence type="ECO:0000313" key="1">
    <source>
        <dbReference type="EMBL" id="SMB86161.1"/>
    </source>
</evidence>
<dbReference type="Proteomes" id="UP000192582">
    <property type="component" value="Unassembled WGS sequence"/>
</dbReference>
<sequence length="247" mass="27733">MLAALQEAFDDMVLPGHCRGLYFKGSASKAWRSPSDYVPELSDLDLHIWFHHEADVQRWASTEVALRFVERTEAGYLRRVPAPLHWPRPQVMVLNKLLAQEGFARSSVTVLHGEPYPGAVPDPKVDQQTLLRVYTEAQTQGLNFLDKPGPYGWAALRAIHFRLSPTPSRLLSALGAGEWAWQQPRSVLLEELRSRGLEDVAELFERYYRLAWAGYATQWKDGQVLRETTSAGLAALEAAVAALPQNS</sequence>
<keyword evidence="2" id="KW-1185">Reference proteome</keyword>
<evidence type="ECO:0008006" key="3">
    <source>
        <dbReference type="Google" id="ProtNLM"/>
    </source>
</evidence>
<dbReference type="AlphaFoldDB" id="A0A1W1UZI3"/>